<name>A0A392RNC2_9FABA</name>
<evidence type="ECO:0000313" key="1">
    <source>
        <dbReference type="EMBL" id="MCI37055.1"/>
    </source>
</evidence>
<sequence>QLIHVFLAEAVPNQWHKNPHVFNIPSAE</sequence>
<organism evidence="1 2">
    <name type="scientific">Trifolium medium</name>
    <dbReference type="NCBI Taxonomy" id="97028"/>
    <lineage>
        <taxon>Eukaryota</taxon>
        <taxon>Viridiplantae</taxon>
        <taxon>Streptophyta</taxon>
        <taxon>Embryophyta</taxon>
        <taxon>Tracheophyta</taxon>
        <taxon>Spermatophyta</taxon>
        <taxon>Magnoliopsida</taxon>
        <taxon>eudicotyledons</taxon>
        <taxon>Gunneridae</taxon>
        <taxon>Pentapetalae</taxon>
        <taxon>rosids</taxon>
        <taxon>fabids</taxon>
        <taxon>Fabales</taxon>
        <taxon>Fabaceae</taxon>
        <taxon>Papilionoideae</taxon>
        <taxon>50 kb inversion clade</taxon>
        <taxon>NPAAA clade</taxon>
        <taxon>Hologalegina</taxon>
        <taxon>IRL clade</taxon>
        <taxon>Trifolieae</taxon>
        <taxon>Trifolium</taxon>
    </lineage>
</organism>
<keyword evidence="2" id="KW-1185">Reference proteome</keyword>
<dbReference type="EMBL" id="LXQA010240266">
    <property type="protein sequence ID" value="MCI37055.1"/>
    <property type="molecule type" value="Genomic_DNA"/>
</dbReference>
<accession>A0A392RNC2</accession>
<evidence type="ECO:0000313" key="2">
    <source>
        <dbReference type="Proteomes" id="UP000265520"/>
    </source>
</evidence>
<feature type="non-terminal residue" evidence="1">
    <location>
        <position position="1"/>
    </location>
</feature>
<dbReference type="Proteomes" id="UP000265520">
    <property type="component" value="Unassembled WGS sequence"/>
</dbReference>
<reference evidence="1 2" key="1">
    <citation type="journal article" date="2018" name="Front. Plant Sci.">
        <title>Red Clover (Trifolium pratense) and Zigzag Clover (T. medium) - A Picture of Genomic Similarities and Differences.</title>
        <authorList>
            <person name="Dluhosova J."/>
            <person name="Istvanek J."/>
            <person name="Nedelnik J."/>
            <person name="Repkova J."/>
        </authorList>
    </citation>
    <scope>NUCLEOTIDE SEQUENCE [LARGE SCALE GENOMIC DNA]</scope>
    <source>
        <strain evidence="2">cv. 10/8</strain>
        <tissue evidence="1">Leaf</tissue>
    </source>
</reference>
<protein>
    <submittedName>
        <fullName evidence="1">Uncharacterized protein</fullName>
    </submittedName>
</protein>
<comment type="caution">
    <text evidence="1">The sequence shown here is derived from an EMBL/GenBank/DDBJ whole genome shotgun (WGS) entry which is preliminary data.</text>
</comment>
<dbReference type="AlphaFoldDB" id="A0A392RNC2"/>
<proteinExistence type="predicted"/>